<sequence length="525" mass="55491">MMFIHRLLPGHDMSPRRTGCVSRAVRGAARAARIVLPLLAIAFVALPAAHHPLSPRAALAAESPPAPLQADQPVSSQPGRAAITVPTPRSPALPPGIPDNSPRLTPVVRAVNAVAPAVVNITTARVVERNFNPFPGLMDDEAAREMFPSLPTQRQTRRSLGSGVIINPDGGHPGIVLTNAHVIAGATGIAVHLLDGRSLDAELLGSDTDFDIAVLRVPGAQNLPAIKMATSSDLMPGETVIAIGNPFGFAHTVTTGVVSALGRSIKVEQGMITDLIQTDTAINPGNSGGPLLNIMGELIGINTAVYAKGEGIGFAIPVDKARRVVEELLGQGRVDPVWLGVLGQDIDQRTAAWLGLKRASGMLVTEVQQDTPAAKAGLRPGDVLVSINGNPVEDKDGYIMLLRNYTHRDTLEVGLLREGKTATLRMTPAVFTQEMAERLAERRWGLRVQDAQDQRAGGVRINAVLPNSPAARLGLAPGDVVRQVGSVRVGNPRDFAQAFARYRLAGKVTLLIQRGGKGYYVSLAV</sequence>
<feature type="compositionally biased region" description="Pro residues" evidence="3">
    <location>
        <begin position="88"/>
        <end position="97"/>
    </location>
</feature>
<keyword evidence="5" id="KW-0560">Oxidoreductase</keyword>
<dbReference type="InterPro" id="IPR009003">
    <property type="entry name" value="Peptidase_S1_PA"/>
</dbReference>
<dbReference type="InterPro" id="IPR001940">
    <property type="entry name" value="Peptidase_S1C"/>
</dbReference>
<accession>B8DQE5</accession>
<dbReference type="Gene3D" id="2.30.42.10">
    <property type="match status" value="2"/>
</dbReference>
<evidence type="ECO:0000259" key="4">
    <source>
        <dbReference type="PROSITE" id="PS50106"/>
    </source>
</evidence>
<dbReference type="SMART" id="SM00228">
    <property type="entry name" value="PDZ"/>
    <property type="match status" value="2"/>
</dbReference>
<dbReference type="Pfam" id="PF13180">
    <property type="entry name" value="PDZ_2"/>
    <property type="match status" value="1"/>
</dbReference>
<dbReference type="EC" id="1.3.1.74" evidence="5"/>
<gene>
    <name evidence="5" type="ordered locus">DvMF_2121</name>
</gene>
<feature type="domain" description="PDZ" evidence="4">
    <location>
        <begin position="343"/>
        <end position="413"/>
    </location>
</feature>
<dbReference type="SUPFAM" id="SSF50494">
    <property type="entry name" value="Trypsin-like serine proteases"/>
    <property type="match status" value="1"/>
</dbReference>
<name>B8DQE5_NITV9</name>
<dbReference type="KEGG" id="dvm:DvMF_2121"/>
<dbReference type="Pfam" id="PF17820">
    <property type="entry name" value="PDZ_6"/>
    <property type="match status" value="1"/>
</dbReference>
<proteinExistence type="predicted"/>
<dbReference type="InterPro" id="IPR041489">
    <property type="entry name" value="PDZ_6"/>
</dbReference>
<evidence type="ECO:0000256" key="1">
    <source>
        <dbReference type="ARBA" id="ARBA00022670"/>
    </source>
</evidence>
<dbReference type="PANTHER" id="PTHR43343:SF3">
    <property type="entry name" value="PROTEASE DO-LIKE 8, CHLOROPLASTIC"/>
    <property type="match status" value="1"/>
</dbReference>
<feature type="region of interest" description="Disordered" evidence="3">
    <location>
        <begin position="57"/>
        <end position="101"/>
    </location>
</feature>
<keyword evidence="1" id="KW-0645">Protease</keyword>
<dbReference type="InterPro" id="IPR001478">
    <property type="entry name" value="PDZ"/>
</dbReference>
<dbReference type="GO" id="GO:0006508">
    <property type="term" value="P:proteolysis"/>
    <property type="evidence" value="ECO:0007669"/>
    <property type="project" value="UniProtKB-KW"/>
</dbReference>
<protein>
    <submittedName>
        <fullName evidence="5">2-alkenal reductase</fullName>
        <ecNumber evidence="5">1.3.1.74</ecNumber>
    </submittedName>
</protein>
<reference evidence="5" key="1">
    <citation type="submission" date="2008-10" db="EMBL/GenBank/DDBJ databases">
        <title>Complete sequence of Desulfovibrio vulgaris str. 'Miyazaki F'.</title>
        <authorList>
            <person name="Lucas S."/>
            <person name="Copeland A."/>
            <person name="Lapidus A."/>
            <person name="Glavina del Rio T."/>
            <person name="Dalin E."/>
            <person name="Tice H."/>
            <person name="Bruce D."/>
            <person name="Goodwin L."/>
            <person name="Pitluck S."/>
            <person name="Sims D."/>
            <person name="Brettin T."/>
            <person name="Detter J.C."/>
            <person name="Han C."/>
            <person name="Larimer F."/>
            <person name="Land M."/>
            <person name="Hauser L."/>
            <person name="Kyrpides N."/>
            <person name="Mikhailova N."/>
            <person name="Hazen T.C."/>
            <person name="Richardson P."/>
        </authorList>
    </citation>
    <scope>NUCLEOTIDE SEQUENCE</scope>
    <source>
        <strain evidence="5">Miyazaki F</strain>
    </source>
</reference>
<organism evidence="5">
    <name type="scientific">Nitratidesulfovibrio vulgaris (strain DSM 19637 / Miyazaki F)</name>
    <name type="common">Desulfovibrio vulgaris</name>
    <dbReference type="NCBI Taxonomy" id="883"/>
    <lineage>
        <taxon>Bacteria</taxon>
        <taxon>Pseudomonadati</taxon>
        <taxon>Thermodesulfobacteriota</taxon>
        <taxon>Desulfovibrionia</taxon>
        <taxon>Desulfovibrionales</taxon>
        <taxon>Desulfovibrionaceae</taxon>
        <taxon>Nitratidesulfovibrio</taxon>
    </lineage>
</organism>
<keyword evidence="2" id="KW-0378">Hydrolase</keyword>
<dbReference type="GO" id="GO:0032440">
    <property type="term" value="F:2-alkenal reductase [NAD(P)H] activity"/>
    <property type="evidence" value="ECO:0007669"/>
    <property type="project" value="UniProtKB-EC"/>
</dbReference>
<evidence type="ECO:0000256" key="3">
    <source>
        <dbReference type="SAM" id="MobiDB-lite"/>
    </source>
</evidence>
<dbReference type="InterPro" id="IPR051201">
    <property type="entry name" value="Chloro_Bact_Ser_Proteases"/>
</dbReference>
<dbReference type="AlphaFoldDB" id="B8DQE5"/>
<evidence type="ECO:0000313" key="5">
    <source>
        <dbReference type="EMBL" id="ACL09064.1"/>
    </source>
</evidence>
<dbReference type="EMBL" id="CP001197">
    <property type="protein sequence ID" value="ACL09064.1"/>
    <property type="molecule type" value="Genomic_DNA"/>
</dbReference>
<dbReference type="HOGENOM" id="CLU_020120_1_1_7"/>
<feature type="domain" description="PDZ" evidence="4">
    <location>
        <begin position="429"/>
        <end position="489"/>
    </location>
</feature>
<dbReference type="eggNOG" id="COG0265">
    <property type="taxonomic scope" value="Bacteria"/>
</dbReference>
<dbReference type="PANTHER" id="PTHR43343">
    <property type="entry name" value="PEPTIDASE S12"/>
    <property type="match status" value="1"/>
</dbReference>
<dbReference type="InterPro" id="IPR036034">
    <property type="entry name" value="PDZ_sf"/>
</dbReference>
<evidence type="ECO:0000256" key="2">
    <source>
        <dbReference type="ARBA" id="ARBA00022801"/>
    </source>
</evidence>
<dbReference type="SUPFAM" id="SSF50156">
    <property type="entry name" value="PDZ domain-like"/>
    <property type="match status" value="2"/>
</dbReference>
<dbReference type="STRING" id="883.DvMF_2121"/>
<dbReference type="PROSITE" id="PS50106">
    <property type="entry name" value="PDZ"/>
    <property type="match status" value="2"/>
</dbReference>
<dbReference type="Gene3D" id="2.40.10.120">
    <property type="match status" value="1"/>
</dbReference>
<dbReference type="GO" id="GO:0004252">
    <property type="term" value="F:serine-type endopeptidase activity"/>
    <property type="evidence" value="ECO:0007669"/>
    <property type="project" value="InterPro"/>
</dbReference>
<dbReference type="Pfam" id="PF13365">
    <property type="entry name" value="Trypsin_2"/>
    <property type="match status" value="1"/>
</dbReference>
<dbReference type="PRINTS" id="PR00834">
    <property type="entry name" value="PROTEASES2C"/>
</dbReference>